<proteinExistence type="predicted"/>
<feature type="region of interest" description="Disordered" evidence="1">
    <location>
        <begin position="73"/>
        <end position="141"/>
    </location>
</feature>
<dbReference type="RefSeq" id="XP_018009238.1">
    <property type="nucleotide sequence ID" value="XM_018153749.2"/>
</dbReference>
<accession>A0A8B7N7K3</accession>
<dbReference type="GeneID" id="108666821"/>
<name>A0A8B7N7K3_HYAAZ</name>
<sequence>MPKLMRSVVWPALALAVLLGGSIISLSRSPQVLTQIHDVTHEYIQPITRSFSDVKFSAENDVRFSVTKYADGEPSEKGILTSISDPVKNKKSSNTVSSDHVQVGYSGGDDHQSLSHTNFDKRKLDIVPPRSRRSASDAEEIDSSTLRVWVTPFHRQFPQSHGPVPHSQSEGVSPSNDLPHVPGVTEGHQGTRGYEWVAWGRLWQVVAWHDSHFMAPTMLLREEGSAKSRVQPSYRISQCFFKGYVVGHQHSSDVALSACDGL</sequence>
<gene>
    <name evidence="3" type="primary">LOC108666821</name>
</gene>
<evidence type="ECO:0000313" key="2">
    <source>
        <dbReference type="Proteomes" id="UP000694843"/>
    </source>
</evidence>
<keyword evidence="2" id="KW-1185">Reference proteome</keyword>
<feature type="non-terminal residue" evidence="3">
    <location>
        <position position="262"/>
    </location>
</feature>
<protein>
    <submittedName>
        <fullName evidence="3">Uncharacterized protein LOC108666821</fullName>
    </submittedName>
</protein>
<dbReference type="OrthoDB" id="6394935at2759"/>
<evidence type="ECO:0000313" key="3">
    <source>
        <dbReference type="RefSeq" id="XP_018009238.1"/>
    </source>
</evidence>
<dbReference type="Proteomes" id="UP000694843">
    <property type="component" value="Unplaced"/>
</dbReference>
<dbReference type="KEGG" id="hazt:108666821"/>
<feature type="compositionally biased region" description="Basic and acidic residues" evidence="1">
    <location>
        <begin position="108"/>
        <end position="125"/>
    </location>
</feature>
<organism evidence="2 3">
    <name type="scientific">Hyalella azteca</name>
    <name type="common">Amphipod</name>
    <dbReference type="NCBI Taxonomy" id="294128"/>
    <lineage>
        <taxon>Eukaryota</taxon>
        <taxon>Metazoa</taxon>
        <taxon>Ecdysozoa</taxon>
        <taxon>Arthropoda</taxon>
        <taxon>Crustacea</taxon>
        <taxon>Multicrustacea</taxon>
        <taxon>Malacostraca</taxon>
        <taxon>Eumalacostraca</taxon>
        <taxon>Peracarida</taxon>
        <taxon>Amphipoda</taxon>
        <taxon>Senticaudata</taxon>
        <taxon>Talitrida</taxon>
        <taxon>Talitroidea</taxon>
        <taxon>Hyalellidae</taxon>
        <taxon>Hyalella</taxon>
    </lineage>
</organism>
<reference evidence="3" key="1">
    <citation type="submission" date="2025-08" db="UniProtKB">
        <authorList>
            <consortium name="RefSeq"/>
        </authorList>
    </citation>
    <scope>IDENTIFICATION</scope>
    <source>
        <tissue evidence="3">Whole organism</tissue>
    </source>
</reference>
<evidence type="ECO:0000256" key="1">
    <source>
        <dbReference type="SAM" id="MobiDB-lite"/>
    </source>
</evidence>
<dbReference type="AlphaFoldDB" id="A0A8B7N7K3"/>